<feature type="compositionally biased region" description="Low complexity" evidence="1">
    <location>
        <begin position="31"/>
        <end position="41"/>
    </location>
</feature>
<keyword evidence="2" id="KW-0732">Signal</keyword>
<evidence type="ECO:0000313" key="5">
    <source>
        <dbReference type="Proteomes" id="UP000199034"/>
    </source>
</evidence>
<keyword evidence="5" id="KW-1185">Reference proteome</keyword>
<gene>
    <name evidence="4" type="ORF">SAMN05421872_11051</name>
</gene>
<dbReference type="InterPro" id="IPR026004">
    <property type="entry name" value="Septum_form"/>
</dbReference>
<dbReference type="AlphaFoldDB" id="A0A1G6WV28"/>
<dbReference type="STRING" id="1045774.SAMN05421872_11051"/>
<dbReference type="EMBL" id="FMZM01000010">
    <property type="protein sequence ID" value="SDD69047.1"/>
    <property type="molecule type" value="Genomic_DNA"/>
</dbReference>
<dbReference type="Pfam" id="PF13845">
    <property type="entry name" value="Septum_form"/>
    <property type="match status" value="1"/>
</dbReference>
<protein>
    <submittedName>
        <fullName evidence="4">Septum formation</fullName>
    </submittedName>
</protein>
<accession>A0A1G6WV28</accession>
<reference evidence="4 5" key="1">
    <citation type="submission" date="2016-10" db="EMBL/GenBank/DDBJ databases">
        <authorList>
            <person name="de Groot N.N."/>
        </authorList>
    </citation>
    <scope>NUCLEOTIDE SEQUENCE [LARGE SCALE GENOMIC DNA]</scope>
    <source>
        <strain evidence="4 5">CGMCC 4.6858</strain>
    </source>
</reference>
<feature type="region of interest" description="Disordered" evidence="1">
    <location>
        <begin position="18"/>
        <end position="41"/>
    </location>
</feature>
<evidence type="ECO:0000256" key="1">
    <source>
        <dbReference type="SAM" id="MobiDB-lite"/>
    </source>
</evidence>
<dbReference type="Proteomes" id="UP000199034">
    <property type="component" value="Unassembled WGS sequence"/>
</dbReference>
<feature type="domain" description="Septum formation-related" evidence="3">
    <location>
        <begin position="63"/>
        <end position="266"/>
    </location>
</feature>
<feature type="chain" id="PRO_5039076179" evidence="2">
    <location>
        <begin position="21"/>
        <end position="270"/>
    </location>
</feature>
<dbReference type="RefSeq" id="WP_090859617.1">
    <property type="nucleotide sequence ID" value="NZ_FMZM01000010.1"/>
</dbReference>
<name>A0A1G6WV28_9ACTN</name>
<evidence type="ECO:0000313" key="4">
    <source>
        <dbReference type="EMBL" id="SDD69047.1"/>
    </source>
</evidence>
<feature type="signal peptide" evidence="2">
    <location>
        <begin position="1"/>
        <end position="20"/>
    </location>
</feature>
<evidence type="ECO:0000259" key="3">
    <source>
        <dbReference type="Pfam" id="PF13845"/>
    </source>
</evidence>
<evidence type="ECO:0000256" key="2">
    <source>
        <dbReference type="SAM" id="SignalP"/>
    </source>
</evidence>
<proteinExistence type="predicted"/>
<dbReference type="PROSITE" id="PS51257">
    <property type="entry name" value="PROKAR_LIPOPROTEIN"/>
    <property type="match status" value="1"/>
</dbReference>
<dbReference type="OrthoDB" id="3381205at2"/>
<sequence length="270" mass="28834">MRRWAVAAAAAIFLAGCSGGGDPDPGPTTTPTPSVLPSATPVPGPAAEACYRLAYGEALAPTNDRPAVDCDRRHTSQTYAVGRVDTVVDGHLLAIDSTRVREQVARTCPEQLGGFVGGDEDDLRLSMLRAVWFTPTVEQSDAGADWYRCDVIAVAGTDDLATVTGRLDGVLDEQEGRDRWGMCGTAAPDARDFARVLCSSDHAWRAVSVVELPDGGYPGEADVREAGQTPCQDAGRDAAEDPLDYQWGYEWPTAEQWAAGQTYGRCWAPD</sequence>
<organism evidence="4 5">
    <name type="scientific">Nocardioides lianchengensis</name>
    <dbReference type="NCBI Taxonomy" id="1045774"/>
    <lineage>
        <taxon>Bacteria</taxon>
        <taxon>Bacillati</taxon>
        <taxon>Actinomycetota</taxon>
        <taxon>Actinomycetes</taxon>
        <taxon>Propionibacteriales</taxon>
        <taxon>Nocardioidaceae</taxon>
        <taxon>Nocardioides</taxon>
    </lineage>
</organism>